<evidence type="ECO:0000259" key="5">
    <source>
        <dbReference type="PROSITE" id="PS50222"/>
    </source>
</evidence>
<keyword evidence="1" id="KW-0106">Calcium</keyword>
<dbReference type="EMBL" id="JBICBT010001305">
    <property type="protein sequence ID" value="KAL3073877.1"/>
    <property type="molecule type" value="Genomic_DNA"/>
</dbReference>
<dbReference type="SUPFAM" id="SSF47473">
    <property type="entry name" value="EF-hand"/>
    <property type="match status" value="2"/>
</dbReference>
<dbReference type="PROSITE" id="PS00018">
    <property type="entry name" value="EF_HAND_1"/>
    <property type="match status" value="2"/>
</dbReference>
<evidence type="ECO:0000313" key="7">
    <source>
        <dbReference type="Proteomes" id="UP001620626"/>
    </source>
</evidence>
<evidence type="ECO:0000256" key="1">
    <source>
        <dbReference type="ARBA" id="ARBA00022837"/>
    </source>
</evidence>
<reference evidence="6 7" key="1">
    <citation type="submission" date="2024-10" db="EMBL/GenBank/DDBJ databases">
        <authorList>
            <person name="Kim D."/>
        </authorList>
    </citation>
    <scope>NUCLEOTIDE SEQUENCE [LARGE SCALE GENOMIC DNA]</scope>
    <source>
        <strain evidence="6">BH-2024</strain>
    </source>
</reference>
<dbReference type="PROSITE" id="PS50031">
    <property type="entry name" value="EH"/>
    <property type="match status" value="2"/>
</dbReference>
<keyword evidence="7" id="KW-1185">Reference proteome</keyword>
<feature type="region of interest" description="Disordered" evidence="3">
    <location>
        <begin position="112"/>
        <end position="146"/>
    </location>
</feature>
<dbReference type="CDD" id="cd00052">
    <property type="entry name" value="EH"/>
    <property type="match status" value="2"/>
</dbReference>
<dbReference type="Gene3D" id="1.10.238.10">
    <property type="entry name" value="EF-hand"/>
    <property type="match status" value="3"/>
</dbReference>
<feature type="domain" description="EF-hand" evidence="5">
    <location>
        <begin position="322"/>
        <end position="357"/>
    </location>
</feature>
<feature type="coiled-coil region" evidence="2">
    <location>
        <begin position="451"/>
        <end position="576"/>
    </location>
</feature>
<feature type="region of interest" description="Disordered" evidence="3">
    <location>
        <begin position="658"/>
        <end position="699"/>
    </location>
</feature>
<feature type="compositionally biased region" description="Basic and acidic residues" evidence="3">
    <location>
        <begin position="669"/>
        <end position="682"/>
    </location>
</feature>
<proteinExistence type="predicted"/>
<evidence type="ECO:0000313" key="6">
    <source>
        <dbReference type="EMBL" id="KAL3073877.1"/>
    </source>
</evidence>
<feature type="domain" description="EH" evidence="4">
    <location>
        <begin position="152"/>
        <end position="240"/>
    </location>
</feature>
<dbReference type="Proteomes" id="UP001620626">
    <property type="component" value="Unassembled WGS sequence"/>
</dbReference>
<evidence type="ECO:0000256" key="3">
    <source>
        <dbReference type="SAM" id="MobiDB-lite"/>
    </source>
</evidence>
<dbReference type="Pfam" id="PF12763">
    <property type="entry name" value="EH"/>
    <property type="match status" value="2"/>
</dbReference>
<accession>A0ABD2I7E7</accession>
<feature type="compositionally biased region" description="Pro residues" evidence="3">
    <location>
        <begin position="112"/>
        <end position="124"/>
    </location>
</feature>
<evidence type="ECO:0000256" key="2">
    <source>
        <dbReference type="SAM" id="Coils"/>
    </source>
</evidence>
<dbReference type="PANTHER" id="PTHR11216:SF174">
    <property type="entry name" value="GH06923P"/>
    <property type="match status" value="1"/>
</dbReference>
<dbReference type="SMART" id="SM00027">
    <property type="entry name" value="EH"/>
    <property type="match status" value="2"/>
</dbReference>
<name>A0ABD2I7E7_9BILA</name>
<dbReference type="InterPro" id="IPR000261">
    <property type="entry name" value="EH_dom"/>
</dbReference>
<evidence type="ECO:0008006" key="8">
    <source>
        <dbReference type="Google" id="ProtNLM"/>
    </source>
</evidence>
<dbReference type="InterPro" id="IPR018247">
    <property type="entry name" value="EF_Hand_1_Ca_BS"/>
</dbReference>
<keyword evidence="2" id="KW-0175">Coiled coil</keyword>
<organism evidence="6 7">
    <name type="scientific">Heterodera trifolii</name>
    <dbReference type="NCBI Taxonomy" id="157864"/>
    <lineage>
        <taxon>Eukaryota</taxon>
        <taxon>Metazoa</taxon>
        <taxon>Ecdysozoa</taxon>
        <taxon>Nematoda</taxon>
        <taxon>Chromadorea</taxon>
        <taxon>Rhabditida</taxon>
        <taxon>Tylenchina</taxon>
        <taxon>Tylenchomorpha</taxon>
        <taxon>Tylenchoidea</taxon>
        <taxon>Heteroderidae</taxon>
        <taxon>Heteroderinae</taxon>
        <taxon>Heterodera</taxon>
    </lineage>
</organism>
<dbReference type="InterPro" id="IPR011992">
    <property type="entry name" value="EF-hand-dom_pair"/>
</dbReference>
<dbReference type="SMART" id="SM00054">
    <property type="entry name" value="EFh"/>
    <property type="match status" value="3"/>
</dbReference>
<feature type="compositionally biased region" description="Polar residues" evidence="3">
    <location>
        <begin position="658"/>
        <end position="667"/>
    </location>
</feature>
<dbReference type="PROSITE" id="PS50222">
    <property type="entry name" value="EF_HAND_2"/>
    <property type="match status" value="2"/>
</dbReference>
<protein>
    <recommendedName>
        <fullName evidence="8">Epidermal growth factor receptor substrate 15-like 1</fullName>
    </recommendedName>
</protein>
<sequence>MSSLEQLASPHNDFYESLFRQLNPSGSAEVDAASIAAFLKTAHGVSVAQLSQIWEIASELSGYKNRSALNKIGVFICLKLVAGIQHGFPLAPSVLDVPLSAVPQFECLSFPTPPPQPPVPPPPSADSKSPSVCAELATGGGGEQNWPIGMEEQRKYEAIFHSLGPIGGKLSGDQCKPVLLNSQLPKTTLAKIWDLADMDSDGFLDLPEFIVALHLVYRSLQNEPIPDRLPPALVPPSKLGIVRRMSTRSVDPSLHHSHPPPLTWSSRASSVASLNIQFGPPGSPPTRPPRPASRVAVSPPQNEAKAKRQSLFDRNMVEWKIEELDHYESEFERLDSDRDGFVEGGDVRDVFLRSGLHQNVLARIWAHIDVSKTGKLDLEQYAKCVELIRECQAEQNNATNSAECQSEEAIVGAGTPSSPSLPGHPSNLARRDSQISNATNNSSTGGAKGALSEATQRVMELNTEIEQIQQRRRQAEQDLFQAEADMKVKNSEIRNLEIELLTLNATVKQLKNQRVEANKRLNDLDTKIVKLEGTAVENKKRMEEDEERLAKTKMDIQKAKDNSQTEEELLTRKQIEVNERRELKKATDARLREQNAKFEGFVDELTQMERGMVKNEEECARLKADMAEMERILTGVEKGDEGAKRELLERTFQLNGTVTGSRTNSAEMKSPKGDPFVRHRSSDPFGGSENGADDLFGVKPSAGGTFGDGQFANFANFSAFS</sequence>
<dbReference type="InterPro" id="IPR002048">
    <property type="entry name" value="EF_hand_dom"/>
</dbReference>
<feature type="domain" description="EF-hand" evidence="5">
    <location>
        <begin position="184"/>
        <end position="219"/>
    </location>
</feature>
<evidence type="ECO:0000259" key="4">
    <source>
        <dbReference type="PROSITE" id="PS50031"/>
    </source>
</evidence>
<feature type="region of interest" description="Disordered" evidence="3">
    <location>
        <begin position="275"/>
        <end position="308"/>
    </location>
</feature>
<feature type="coiled-coil region" evidence="2">
    <location>
        <begin position="605"/>
        <end position="632"/>
    </location>
</feature>
<feature type="compositionally biased region" description="Pro residues" evidence="3">
    <location>
        <begin position="281"/>
        <end position="291"/>
    </location>
</feature>
<feature type="region of interest" description="Disordered" evidence="3">
    <location>
        <begin position="407"/>
        <end position="431"/>
    </location>
</feature>
<dbReference type="AlphaFoldDB" id="A0ABD2I7E7"/>
<gene>
    <name evidence="6" type="ORF">niasHT_034995</name>
</gene>
<comment type="caution">
    <text evidence="6">The sequence shown here is derived from an EMBL/GenBank/DDBJ whole genome shotgun (WGS) entry which is preliminary data.</text>
</comment>
<dbReference type="PANTHER" id="PTHR11216">
    <property type="entry name" value="EH DOMAIN"/>
    <property type="match status" value="1"/>
</dbReference>
<feature type="domain" description="EH" evidence="4">
    <location>
        <begin position="323"/>
        <end position="388"/>
    </location>
</feature>